<feature type="domain" description="Immunoglobulin V-set" evidence="5">
    <location>
        <begin position="23"/>
        <end position="101"/>
    </location>
</feature>
<keyword evidence="1" id="KW-0732">Signal</keyword>
<evidence type="ECO:0000313" key="7">
    <source>
        <dbReference type="Proteomes" id="UP001176940"/>
    </source>
</evidence>
<evidence type="ECO:0000259" key="5">
    <source>
        <dbReference type="Pfam" id="PF07686"/>
    </source>
</evidence>
<dbReference type="InterPro" id="IPR013106">
    <property type="entry name" value="Ig_V-set"/>
</dbReference>
<evidence type="ECO:0000256" key="2">
    <source>
        <dbReference type="ARBA" id="ARBA00023180"/>
    </source>
</evidence>
<gene>
    <name evidence="6" type="ORF">RIMI_LOCUS3402915</name>
</gene>
<keyword evidence="2" id="KW-0325">Glycoprotein</keyword>
<dbReference type="InterPro" id="IPR036179">
    <property type="entry name" value="Ig-like_dom_sf"/>
</dbReference>
<evidence type="ECO:0000256" key="1">
    <source>
        <dbReference type="ARBA" id="ARBA00022729"/>
    </source>
</evidence>
<proteinExistence type="inferred from homology"/>
<dbReference type="Pfam" id="PF07686">
    <property type="entry name" value="V-set"/>
    <property type="match status" value="1"/>
</dbReference>
<dbReference type="SUPFAM" id="SSF48726">
    <property type="entry name" value="Immunoglobulin"/>
    <property type="match status" value="1"/>
</dbReference>
<dbReference type="EMBL" id="CAUEEQ010005102">
    <property type="protein sequence ID" value="CAJ0928378.1"/>
    <property type="molecule type" value="Genomic_DNA"/>
</dbReference>
<comment type="similarity">
    <text evidence="4">Belongs to the immunoglobulin superfamily. CEA family.</text>
</comment>
<evidence type="ECO:0000313" key="6">
    <source>
        <dbReference type="EMBL" id="CAJ0928378.1"/>
    </source>
</evidence>
<dbReference type="PANTHER" id="PTHR44427:SF1">
    <property type="entry name" value="CARCINOEMBRYONIC ANTIGEN-RELATED CELL ADHESION MOLECULE 1"/>
    <property type="match status" value="1"/>
</dbReference>
<dbReference type="Proteomes" id="UP001176940">
    <property type="component" value="Unassembled WGS sequence"/>
</dbReference>
<comment type="caution">
    <text evidence="6">The sequence shown here is derived from an EMBL/GenBank/DDBJ whole genome shotgun (WGS) entry which is preliminary data.</text>
</comment>
<reference evidence="6" key="1">
    <citation type="submission" date="2023-07" db="EMBL/GenBank/DDBJ databases">
        <authorList>
            <person name="Stuckert A."/>
        </authorList>
    </citation>
    <scope>NUCLEOTIDE SEQUENCE</scope>
</reference>
<accession>A0ABN9L2C0</accession>
<evidence type="ECO:0000256" key="4">
    <source>
        <dbReference type="ARBA" id="ARBA00038222"/>
    </source>
</evidence>
<organism evidence="6 7">
    <name type="scientific">Ranitomeya imitator</name>
    <name type="common">mimic poison frog</name>
    <dbReference type="NCBI Taxonomy" id="111125"/>
    <lineage>
        <taxon>Eukaryota</taxon>
        <taxon>Metazoa</taxon>
        <taxon>Chordata</taxon>
        <taxon>Craniata</taxon>
        <taxon>Vertebrata</taxon>
        <taxon>Euteleostomi</taxon>
        <taxon>Amphibia</taxon>
        <taxon>Batrachia</taxon>
        <taxon>Anura</taxon>
        <taxon>Neobatrachia</taxon>
        <taxon>Hyloidea</taxon>
        <taxon>Dendrobatidae</taxon>
        <taxon>Dendrobatinae</taxon>
        <taxon>Ranitomeya</taxon>
    </lineage>
</organism>
<keyword evidence="7" id="KW-1185">Reference proteome</keyword>
<dbReference type="Gene3D" id="2.60.40.10">
    <property type="entry name" value="Immunoglobulins"/>
    <property type="match status" value="1"/>
</dbReference>
<keyword evidence="3" id="KW-0393">Immunoglobulin domain</keyword>
<evidence type="ECO:0000256" key="3">
    <source>
        <dbReference type="ARBA" id="ARBA00023319"/>
    </source>
</evidence>
<dbReference type="InterPro" id="IPR013783">
    <property type="entry name" value="Ig-like_fold"/>
</dbReference>
<dbReference type="InterPro" id="IPR050831">
    <property type="entry name" value="CEA_cell_adhesion"/>
</dbReference>
<dbReference type="PANTHER" id="PTHR44427">
    <property type="entry name" value="CARCINOEMBRYONIC ANTIGEN-RELATED CELL ADHESION MOLECULE 19"/>
    <property type="match status" value="1"/>
</dbReference>
<name>A0ABN9L2C0_9NEOB</name>
<protein>
    <recommendedName>
        <fullName evidence="5">Immunoglobulin V-set domain-containing protein</fullName>
    </recommendedName>
</protein>
<sequence>MDVTSGQISIQLIPQYPIINGSVTLSLTGITDKLEVVNWYKGPSTNPSYQILVYLPGNSPPTLVPGLLYNDRISALNNGSLHIKDLRVTDGGNYIVAVQMLTPAKDVNVILTIYGEYYVPEQNMFHFLVPNCCSR</sequence>